<dbReference type="GO" id="GO:0016757">
    <property type="term" value="F:glycosyltransferase activity"/>
    <property type="evidence" value="ECO:0007669"/>
    <property type="project" value="UniProtKB-KW"/>
</dbReference>
<evidence type="ECO:0000313" key="5">
    <source>
        <dbReference type="EMBL" id="MDT0307652.1"/>
    </source>
</evidence>
<dbReference type="EMBL" id="JAVREN010000013">
    <property type="protein sequence ID" value="MDT0307652.1"/>
    <property type="molecule type" value="Genomic_DNA"/>
</dbReference>
<dbReference type="SUPFAM" id="SSF53756">
    <property type="entry name" value="UDP-Glycosyltransferase/glycogen phosphorylase"/>
    <property type="match status" value="1"/>
</dbReference>
<accession>A0ABU2L7W6</accession>
<dbReference type="PANTHER" id="PTHR12526">
    <property type="entry name" value="GLYCOSYLTRANSFERASE"/>
    <property type="match status" value="1"/>
</dbReference>
<dbReference type="Proteomes" id="UP001183388">
    <property type="component" value="Unassembled WGS sequence"/>
</dbReference>
<feature type="domain" description="Glycosyl transferase family 1" evidence="4">
    <location>
        <begin position="99"/>
        <end position="269"/>
    </location>
</feature>
<evidence type="ECO:0000256" key="1">
    <source>
        <dbReference type="ARBA" id="ARBA00021292"/>
    </source>
</evidence>
<name>A0ABU2L7W6_9ACTN</name>
<organism evidence="5 6">
    <name type="scientific">Streptomyces boetiae</name>
    <dbReference type="NCBI Taxonomy" id="3075541"/>
    <lineage>
        <taxon>Bacteria</taxon>
        <taxon>Bacillati</taxon>
        <taxon>Actinomycetota</taxon>
        <taxon>Actinomycetes</taxon>
        <taxon>Kitasatosporales</taxon>
        <taxon>Streptomycetaceae</taxon>
        <taxon>Streptomyces</taxon>
    </lineage>
</organism>
<evidence type="ECO:0000256" key="2">
    <source>
        <dbReference type="ARBA" id="ARBA00022676"/>
    </source>
</evidence>
<evidence type="ECO:0000256" key="3">
    <source>
        <dbReference type="ARBA" id="ARBA00022679"/>
    </source>
</evidence>
<evidence type="ECO:0000259" key="4">
    <source>
        <dbReference type="Pfam" id="PF00534"/>
    </source>
</evidence>
<dbReference type="CDD" id="cd03801">
    <property type="entry name" value="GT4_PimA-like"/>
    <property type="match status" value="1"/>
</dbReference>
<dbReference type="PANTHER" id="PTHR12526:SF510">
    <property type="entry name" value="D-INOSITOL 3-PHOSPHATE GLYCOSYLTRANSFERASE"/>
    <property type="match status" value="1"/>
</dbReference>
<comment type="caution">
    <text evidence="5">The sequence shown here is derived from an EMBL/GenBank/DDBJ whole genome shotgun (WGS) entry which is preliminary data.</text>
</comment>
<evidence type="ECO:0000313" key="6">
    <source>
        <dbReference type="Proteomes" id="UP001183388"/>
    </source>
</evidence>
<proteinExistence type="predicted"/>
<keyword evidence="3 5" id="KW-0808">Transferase</keyword>
<gene>
    <name evidence="5" type="ORF">RM780_11845</name>
</gene>
<dbReference type="Gene3D" id="3.40.50.2000">
    <property type="entry name" value="Glycogen Phosphorylase B"/>
    <property type="match status" value="1"/>
</dbReference>
<protein>
    <recommendedName>
        <fullName evidence="1">D-inositol 3-phosphate glycosyltransferase</fullName>
    </recommendedName>
</protein>
<reference evidence="6" key="1">
    <citation type="submission" date="2023-07" db="EMBL/GenBank/DDBJ databases">
        <title>30 novel species of actinomycetes from the DSMZ collection.</title>
        <authorList>
            <person name="Nouioui I."/>
        </authorList>
    </citation>
    <scope>NUCLEOTIDE SEQUENCE [LARGE SCALE GENOMIC DNA]</scope>
    <source>
        <strain evidence="6">DSM 44917</strain>
    </source>
</reference>
<sequence>MPAAAAHPRVHTVLALFSTVRITERPTPDPARLTWERQAITAVNTLPRARVADIGTFLTRHLIRDYGLDPSRLTPWPSGLHLPDPDLRPMPPNQAAATFAAFGIPTDRPLVATIGRTDPTKGIDLLIDALAPLCDQVHLAAIAVRTDDERAALLNTYRARARRLGLDATFVGDFDRGLPRALASWPRTRVMASPSRGETLANTVFETALWARHAGPVLLAPARDGFPEQITDGHDGLLYDPAEPDALTRGLRRALALPEHQRARFRAAAHRRVLADRDATTHLAALLREFLGPRR</sequence>
<keyword evidence="2 5" id="KW-0328">Glycosyltransferase</keyword>
<dbReference type="InterPro" id="IPR001296">
    <property type="entry name" value="Glyco_trans_1"/>
</dbReference>
<dbReference type="RefSeq" id="WP_311630599.1">
    <property type="nucleotide sequence ID" value="NZ_JAVREN010000013.1"/>
</dbReference>
<dbReference type="Pfam" id="PF00534">
    <property type="entry name" value="Glycos_transf_1"/>
    <property type="match status" value="1"/>
</dbReference>
<keyword evidence="6" id="KW-1185">Reference proteome</keyword>